<dbReference type="GO" id="GO:0009055">
    <property type="term" value="F:electron transfer activity"/>
    <property type="evidence" value="ECO:0007669"/>
    <property type="project" value="UniProtKB-UniRule"/>
</dbReference>
<dbReference type="GO" id="GO:0030091">
    <property type="term" value="P:protein repair"/>
    <property type="evidence" value="ECO:0007669"/>
    <property type="project" value="UniProtKB-UniRule"/>
</dbReference>
<keyword evidence="5 10" id="KW-0812">Transmembrane</keyword>
<protein>
    <recommendedName>
        <fullName evidence="10">Protein-methionine-sulfoxide reductase heme-binding subunit MsrQ</fullName>
    </recommendedName>
    <alternativeName>
        <fullName evidence="10">Flavocytochrome MsrQ</fullName>
    </alternativeName>
</protein>
<evidence type="ECO:0000256" key="4">
    <source>
        <dbReference type="ARBA" id="ARBA00022643"/>
    </source>
</evidence>
<evidence type="ECO:0000256" key="2">
    <source>
        <dbReference type="ARBA" id="ARBA00022448"/>
    </source>
</evidence>
<organism evidence="12 13">
    <name type="scientific">Plesiomonas shigelloides</name>
    <name type="common">Aeromonas shigelloides</name>
    <dbReference type="NCBI Taxonomy" id="703"/>
    <lineage>
        <taxon>Bacteria</taxon>
        <taxon>Pseudomonadati</taxon>
        <taxon>Pseudomonadota</taxon>
        <taxon>Gammaproteobacteria</taxon>
        <taxon>Enterobacterales</taxon>
        <taxon>Enterobacteriaceae</taxon>
        <taxon>Plesiomonas</taxon>
    </lineage>
</organism>
<feature type="domain" description="Ferric oxidoreductase" evidence="11">
    <location>
        <begin position="64"/>
        <end position="156"/>
    </location>
</feature>
<dbReference type="EMBL" id="JAFNAA010000002">
    <property type="protein sequence ID" value="MBO1106928.1"/>
    <property type="molecule type" value="Genomic_DNA"/>
</dbReference>
<keyword evidence="2 10" id="KW-0813">Transport</keyword>
<evidence type="ECO:0000256" key="9">
    <source>
        <dbReference type="ARBA" id="ARBA00023136"/>
    </source>
</evidence>
<dbReference type="PANTHER" id="PTHR36964:SF1">
    <property type="entry name" value="PROTEIN-METHIONINE-SULFOXIDE REDUCTASE HEME-BINDING SUBUNIT MSRQ"/>
    <property type="match status" value="1"/>
</dbReference>
<evidence type="ECO:0000313" key="13">
    <source>
        <dbReference type="Proteomes" id="UP000664658"/>
    </source>
</evidence>
<comment type="cofactor">
    <cofactor evidence="10">
        <name>heme b</name>
        <dbReference type="ChEBI" id="CHEBI:60344"/>
    </cofactor>
    <text evidence="10">Binds 1 heme b (iron(II)-protoporphyrin IX) group per subunit.</text>
</comment>
<evidence type="ECO:0000256" key="5">
    <source>
        <dbReference type="ARBA" id="ARBA00022692"/>
    </source>
</evidence>
<dbReference type="GO" id="GO:0016679">
    <property type="term" value="F:oxidoreductase activity, acting on diphenols and related substances as donors"/>
    <property type="evidence" value="ECO:0007669"/>
    <property type="project" value="TreeGrafter"/>
</dbReference>
<evidence type="ECO:0000313" key="12">
    <source>
        <dbReference type="EMBL" id="MBO1106928.1"/>
    </source>
</evidence>
<name>A0A8I1W411_PLESH</name>
<feature type="transmembrane region" description="Helical" evidence="10">
    <location>
        <begin position="47"/>
        <end position="65"/>
    </location>
</feature>
<gene>
    <name evidence="10" type="primary">msrQ</name>
    <name evidence="12" type="ORF">J2R62_01605</name>
</gene>
<comment type="function">
    <text evidence="10">Part of the MsrPQ system that repairs oxidized periplasmic proteins containing methionine sulfoxide residues (Met-O), using respiratory chain electrons. Thus protects these proteins from oxidative-stress damage caused by reactive species of oxygen and chlorine generated by the host defense mechanisms. MsrPQ is essential for the maintenance of envelope integrity under bleach stress, rescuing a wide series of structurally unrelated periplasmic proteins from methionine oxidation. MsrQ provides electrons for reduction to the reductase catalytic subunit MsrP, using the quinone pool of the respiratory chain.</text>
</comment>
<evidence type="ECO:0000256" key="6">
    <source>
        <dbReference type="ARBA" id="ARBA00022982"/>
    </source>
</evidence>
<comment type="similarity">
    <text evidence="10">Belongs to the MsrQ family.</text>
</comment>
<dbReference type="HAMAP" id="MF_01207">
    <property type="entry name" value="MsrQ"/>
    <property type="match status" value="1"/>
</dbReference>
<keyword evidence="3 10" id="KW-0349">Heme</keyword>
<dbReference type="GO" id="GO:0005886">
    <property type="term" value="C:plasma membrane"/>
    <property type="evidence" value="ECO:0007669"/>
    <property type="project" value="UniProtKB-SubCell"/>
</dbReference>
<feature type="transmembrane region" description="Helical" evidence="10">
    <location>
        <begin position="149"/>
        <end position="166"/>
    </location>
</feature>
<evidence type="ECO:0000256" key="10">
    <source>
        <dbReference type="HAMAP-Rule" id="MF_01207"/>
    </source>
</evidence>
<evidence type="ECO:0000256" key="7">
    <source>
        <dbReference type="ARBA" id="ARBA00022989"/>
    </source>
</evidence>
<dbReference type="AlphaFoldDB" id="A0A8I1W411"/>
<accession>A0A8I1W411</accession>
<comment type="subcellular location">
    <subcellularLocation>
        <location evidence="10">Cell membrane</location>
        <topology evidence="10">Multi-pass membrane protein</topology>
    </subcellularLocation>
    <subcellularLocation>
        <location evidence="1">Membrane</location>
        <topology evidence="1">Multi-pass membrane protein</topology>
    </subcellularLocation>
</comment>
<keyword evidence="10" id="KW-0285">Flavoprotein</keyword>
<evidence type="ECO:0000256" key="1">
    <source>
        <dbReference type="ARBA" id="ARBA00004141"/>
    </source>
</evidence>
<keyword evidence="10" id="KW-0479">Metal-binding</keyword>
<dbReference type="GO" id="GO:0046872">
    <property type="term" value="F:metal ion binding"/>
    <property type="evidence" value="ECO:0007669"/>
    <property type="project" value="UniProtKB-KW"/>
</dbReference>
<keyword evidence="9 10" id="KW-0472">Membrane</keyword>
<dbReference type="InterPro" id="IPR022837">
    <property type="entry name" value="MsrQ-like"/>
</dbReference>
<comment type="subunit">
    <text evidence="10">Heterodimer of a catalytic subunit (MsrP) and a heme-binding subunit (MsrQ).</text>
</comment>
<keyword evidence="10" id="KW-1003">Cell membrane</keyword>
<feature type="transmembrane region" description="Helical" evidence="10">
    <location>
        <begin position="110"/>
        <end position="129"/>
    </location>
</feature>
<evidence type="ECO:0000256" key="3">
    <source>
        <dbReference type="ARBA" id="ARBA00022617"/>
    </source>
</evidence>
<feature type="transmembrane region" description="Helical" evidence="10">
    <location>
        <begin position="172"/>
        <end position="188"/>
    </location>
</feature>
<keyword evidence="8 10" id="KW-0408">Iron</keyword>
<feature type="transmembrane region" description="Helical" evidence="10">
    <location>
        <begin position="77"/>
        <end position="95"/>
    </location>
</feature>
<feature type="transmembrane region" description="Helical" evidence="10">
    <location>
        <begin position="7"/>
        <end position="27"/>
    </location>
</feature>
<keyword evidence="7 10" id="KW-1133">Transmembrane helix</keyword>
<dbReference type="PANTHER" id="PTHR36964">
    <property type="entry name" value="PROTEIN-METHIONINE-SULFOXIDE REDUCTASE HEME-BINDING SUBUNIT MSRQ"/>
    <property type="match status" value="1"/>
</dbReference>
<comment type="cofactor">
    <cofactor evidence="10">
        <name>FMN</name>
        <dbReference type="ChEBI" id="CHEBI:58210"/>
    </cofactor>
    <text evidence="10">Binds 1 FMN per subunit.</text>
</comment>
<dbReference type="GO" id="GO:0020037">
    <property type="term" value="F:heme binding"/>
    <property type="evidence" value="ECO:0007669"/>
    <property type="project" value="UniProtKB-UniRule"/>
</dbReference>
<dbReference type="Proteomes" id="UP000664658">
    <property type="component" value="Unassembled WGS sequence"/>
</dbReference>
<comment type="caution">
    <text evidence="12">The sequence shown here is derived from an EMBL/GenBank/DDBJ whole genome shotgun (WGS) entry which is preliminary data.</text>
</comment>
<reference evidence="12" key="1">
    <citation type="submission" date="2021-03" db="EMBL/GenBank/DDBJ databases">
        <title>Plesiomonas shigelloides zfcc0051, isolated from zebrafish feces.</title>
        <authorList>
            <person name="Vanderhoek Z."/>
            <person name="Gaulke C."/>
        </authorList>
    </citation>
    <scope>NUCLEOTIDE SEQUENCE</scope>
    <source>
        <strain evidence="12">Zfcc0051</strain>
    </source>
</reference>
<sequence length="199" mass="22689">MKLQKKTLSIITHGISVLVFCYLFYLLTIGGFGSDPIKELEHFTGKVAINYIFIIILIPIISKVIHWPNLFTQLKALGLYCFTWATLHLSIYIILDLGFDLALFFNELTARLYLAIGGICWLILLLMALTSSKKAQCILGKYWGYLHKLIYIATILTSIHYIMAVKSGKTEAYIYLTIALSVCTYKVISEYKLKERSQT</sequence>
<evidence type="ECO:0000259" key="11">
    <source>
        <dbReference type="Pfam" id="PF01794"/>
    </source>
</evidence>
<dbReference type="RefSeq" id="WP_207541513.1">
    <property type="nucleotide sequence ID" value="NZ_JAFNAA010000002.1"/>
</dbReference>
<proteinExistence type="inferred from homology"/>
<dbReference type="InterPro" id="IPR013130">
    <property type="entry name" value="Fe3_Rdtase_TM_dom"/>
</dbReference>
<evidence type="ECO:0000256" key="8">
    <source>
        <dbReference type="ARBA" id="ARBA00023004"/>
    </source>
</evidence>
<keyword evidence="6 10" id="KW-0249">Electron transport</keyword>
<dbReference type="Pfam" id="PF01794">
    <property type="entry name" value="Ferric_reduct"/>
    <property type="match status" value="1"/>
</dbReference>
<keyword evidence="4 10" id="KW-0288">FMN</keyword>
<dbReference type="GO" id="GO:0010181">
    <property type="term" value="F:FMN binding"/>
    <property type="evidence" value="ECO:0007669"/>
    <property type="project" value="UniProtKB-UniRule"/>
</dbReference>